<dbReference type="SUPFAM" id="SSF53474">
    <property type="entry name" value="alpha/beta-Hydrolases"/>
    <property type="match status" value="1"/>
</dbReference>
<reference evidence="3 4" key="1">
    <citation type="submission" date="2017-09" db="EMBL/GenBank/DDBJ databases">
        <authorList>
            <person name="Lee N."/>
            <person name="Cho B.-K."/>
        </authorList>
    </citation>
    <scope>NUCLEOTIDE SEQUENCE [LARGE SCALE GENOMIC DNA]</scope>
    <source>
        <strain evidence="3 4">ATCC 12461</strain>
    </source>
</reference>
<evidence type="ECO:0000259" key="2">
    <source>
        <dbReference type="Pfam" id="PF10647"/>
    </source>
</evidence>
<protein>
    <submittedName>
        <fullName evidence="3">S9 family peptidase</fullName>
    </submittedName>
</protein>
<evidence type="ECO:0000313" key="4">
    <source>
        <dbReference type="Proteomes" id="UP000326553"/>
    </source>
</evidence>
<dbReference type="KEGG" id="salw:CP975_30175"/>
<gene>
    <name evidence="3" type="ORF">CP975_30175</name>
</gene>
<feature type="domain" description="Peptidase S9 prolyl oligopeptidase catalytic" evidence="1">
    <location>
        <begin position="450"/>
        <end position="653"/>
    </location>
</feature>
<dbReference type="InterPro" id="IPR001375">
    <property type="entry name" value="Peptidase_S9_cat"/>
</dbReference>
<feature type="domain" description="Lipoprotein LpqB C-terminal" evidence="2">
    <location>
        <begin position="139"/>
        <end position="265"/>
    </location>
</feature>
<dbReference type="OrthoDB" id="128799at2"/>
<dbReference type="InterPro" id="IPR050585">
    <property type="entry name" value="Xaa-Pro_dipeptidyl-ppase/CocE"/>
</dbReference>
<dbReference type="InterPro" id="IPR018910">
    <property type="entry name" value="LpqB_C"/>
</dbReference>
<dbReference type="GO" id="GO:0008236">
    <property type="term" value="F:serine-type peptidase activity"/>
    <property type="evidence" value="ECO:0007669"/>
    <property type="project" value="InterPro"/>
</dbReference>
<dbReference type="PANTHER" id="PTHR43056:SF5">
    <property type="entry name" value="PEPTIDASE S9 PROLYL OLIGOPEPTIDASE CATALYTIC DOMAIN-CONTAINING PROTEIN"/>
    <property type="match status" value="1"/>
</dbReference>
<dbReference type="GO" id="GO:0006508">
    <property type="term" value="P:proteolysis"/>
    <property type="evidence" value="ECO:0007669"/>
    <property type="project" value="InterPro"/>
</dbReference>
<proteinExistence type="predicted"/>
<dbReference type="Gene3D" id="3.40.50.1820">
    <property type="entry name" value="alpha/beta hydrolase"/>
    <property type="match status" value="1"/>
</dbReference>
<dbReference type="EMBL" id="CP023695">
    <property type="protein sequence ID" value="QEV21241.1"/>
    <property type="molecule type" value="Genomic_DNA"/>
</dbReference>
<dbReference type="Proteomes" id="UP000326553">
    <property type="component" value="Chromosome"/>
</dbReference>
<sequence>MGEVKDMTQTRAYGSWPSPIDAELAATHDGAPGYVGFVGAEAWWTEPRPTEGGRRALVRRLPDGEERSVLPAPWNVRSSVVEYGGRPWAGADRPEGPLLVFANFADQRLYAYEPDVPDAAPRPLTPLSAVGGGLRWADPVLRPDRGEVWCVLEEFTGEAPTDVRRVIAAVPLDGSAAEDRGAVRELSDGVHRFVTGPRVSPDGTRAAWIAWDHPRMPWDGTELILADVSPDGAFGAPRTFAGGPEESVAQVEWAADGRLLFSSDRTGWWNLYRAAPDDPTGVQALCPREEEFAGPLWQVGLTWFAPLDTGLIAVVHGTGATALGILDPETGEVVDAAGPWTEWASTLAAHGPRVVGVAASPRSAYEVVELDTCTGHARVVGAAHGDPVDPAYYPEPQIRTFSGPAGRTVHAHIYPPHHPGHVAPDDELPPYVVWAHGGPTGRSPLVLDLAIAYFTSRGIGVAEVNYGGSTGYGRAYRDRLREQWGIVDVEDCAAVALALADEGTADRARLAIRGGSAGGWTTAVSLTTTDVYACGTIIYPVLDLAAFGSGETHDLESRYLDSIVGPLDEVPGRYAERSPLEHADRVTVPFLILQGLDDAVCPPAQSERFLARLAGRGIPHAYIAFEGEGHGFRRAGTMVRALEAELSLYAQVFRLDLAAPVPTLELGK</sequence>
<dbReference type="PANTHER" id="PTHR43056">
    <property type="entry name" value="PEPTIDASE S9 PROLYL OLIGOPEPTIDASE"/>
    <property type="match status" value="1"/>
</dbReference>
<dbReference type="SUPFAM" id="SSF82171">
    <property type="entry name" value="DPP6 N-terminal domain-like"/>
    <property type="match status" value="1"/>
</dbReference>
<accession>A0A5J6HSB5</accession>
<keyword evidence="4" id="KW-1185">Reference proteome</keyword>
<evidence type="ECO:0000313" key="3">
    <source>
        <dbReference type="EMBL" id="QEV21241.1"/>
    </source>
</evidence>
<dbReference type="InterPro" id="IPR011042">
    <property type="entry name" value="6-blade_b-propeller_TolB-like"/>
</dbReference>
<dbReference type="Pfam" id="PF10647">
    <property type="entry name" value="Gmad1"/>
    <property type="match status" value="1"/>
</dbReference>
<evidence type="ECO:0000259" key="1">
    <source>
        <dbReference type="Pfam" id="PF00326"/>
    </source>
</evidence>
<dbReference type="Gene3D" id="2.120.10.30">
    <property type="entry name" value="TolB, C-terminal domain"/>
    <property type="match status" value="1"/>
</dbReference>
<name>A0A5J6HSB5_STRAD</name>
<dbReference type="InterPro" id="IPR029058">
    <property type="entry name" value="AB_hydrolase_fold"/>
</dbReference>
<organism evidence="3 4">
    <name type="scientific">Streptomyces alboniger</name>
    <dbReference type="NCBI Taxonomy" id="132473"/>
    <lineage>
        <taxon>Bacteria</taxon>
        <taxon>Bacillati</taxon>
        <taxon>Actinomycetota</taxon>
        <taxon>Actinomycetes</taxon>
        <taxon>Kitasatosporales</taxon>
        <taxon>Streptomycetaceae</taxon>
        <taxon>Streptomyces</taxon>
        <taxon>Streptomyces aurantiacus group</taxon>
    </lineage>
</organism>
<dbReference type="AlphaFoldDB" id="A0A5J6HSB5"/>
<dbReference type="Pfam" id="PF00326">
    <property type="entry name" value="Peptidase_S9"/>
    <property type="match status" value="1"/>
</dbReference>